<name>A0A6L6WCR8_9RHOB</name>
<evidence type="ECO:0000256" key="8">
    <source>
        <dbReference type="ARBA" id="ARBA00022840"/>
    </source>
</evidence>
<evidence type="ECO:0000256" key="5">
    <source>
        <dbReference type="ARBA" id="ARBA00022597"/>
    </source>
</evidence>
<comment type="subcellular location">
    <subcellularLocation>
        <location evidence="1">Cell membrane</location>
        <topology evidence="1">Peripheral membrane protein</topology>
    </subcellularLocation>
</comment>
<feature type="domain" description="ABC transporter" evidence="11">
    <location>
        <begin position="259"/>
        <end position="506"/>
    </location>
</feature>
<keyword evidence="13" id="KW-1185">Reference proteome</keyword>
<dbReference type="Gene3D" id="3.40.50.300">
    <property type="entry name" value="P-loop containing nucleotide triphosphate hydrolases"/>
    <property type="match status" value="2"/>
</dbReference>
<dbReference type="Pfam" id="PF00005">
    <property type="entry name" value="ABC_tran"/>
    <property type="match status" value="2"/>
</dbReference>
<evidence type="ECO:0000256" key="9">
    <source>
        <dbReference type="ARBA" id="ARBA00022967"/>
    </source>
</evidence>
<evidence type="ECO:0000259" key="11">
    <source>
        <dbReference type="PROSITE" id="PS50893"/>
    </source>
</evidence>
<dbReference type="CDD" id="cd03215">
    <property type="entry name" value="ABC_Carb_Monos_II"/>
    <property type="match status" value="1"/>
</dbReference>
<dbReference type="PANTHER" id="PTHR43790:SF4">
    <property type="entry name" value="GUANOSINE IMPORT ATP-BINDING PROTEIN NUPO"/>
    <property type="match status" value="1"/>
</dbReference>
<dbReference type="AlphaFoldDB" id="A0A6L6WCR8"/>
<comment type="caution">
    <text evidence="12">The sequence shown here is derived from an EMBL/GenBank/DDBJ whole genome shotgun (WGS) entry which is preliminary data.</text>
</comment>
<evidence type="ECO:0000256" key="1">
    <source>
        <dbReference type="ARBA" id="ARBA00004202"/>
    </source>
</evidence>
<dbReference type="PANTHER" id="PTHR43790">
    <property type="entry name" value="CARBOHYDRATE TRANSPORT ATP-BINDING PROTEIN MG119-RELATED"/>
    <property type="match status" value="1"/>
</dbReference>
<protein>
    <submittedName>
        <fullName evidence="12">ATP-binding cassette domain-containing protein</fullName>
    </submittedName>
</protein>
<comment type="similarity">
    <text evidence="2">Belongs to the ABC transporter superfamily.</text>
</comment>
<dbReference type="InterPro" id="IPR003593">
    <property type="entry name" value="AAA+_ATPase"/>
</dbReference>
<dbReference type="FunFam" id="3.40.50.300:FF:001390">
    <property type="entry name" value="ABC transporter, ATP-binding protein"/>
    <property type="match status" value="1"/>
</dbReference>
<dbReference type="GO" id="GO:0016887">
    <property type="term" value="F:ATP hydrolysis activity"/>
    <property type="evidence" value="ECO:0007669"/>
    <property type="project" value="InterPro"/>
</dbReference>
<evidence type="ECO:0000256" key="3">
    <source>
        <dbReference type="ARBA" id="ARBA00022448"/>
    </source>
</evidence>
<accession>A0A6L6WCR8</accession>
<dbReference type="SUPFAM" id="SSF52540">
    <property type="entry name" value="P-loop containing nucleoside triphosphate hydrolases"/>
    <property type="match status" value="2"/>
</dbReference>
<evidence type="ECO:0000256" key="4">
    <source>
        <dbReference type="ARBA" id="ARBA00022475"/>
    </source>
</evidence>
<gene>
    <name evidence="12" type="ORF">GO984_04370</name>
</gene>
<dbReference type="CDD" id="cd03216">
    <property type="entry name" value="ABC_Carb_Monos_I"/>
    <property type="match status" value="1"/>
</dbReference>
<evidence type="ECO:0000256" key="10">
    <source>
        <dbReference type="ARBA" id="ARBA00023136"/>
    </source>
</evidence>
<proteinExistence type="inferred from homology"/>
<dbReference type="InterPro" id="IPR003439">
    <property type="entry name" value="ABC_transporter-like_ATP-bd"/>
</dbReference>
<dbReference type="SMART" id="SM00382">
    <property type="entry name" value="AAA"/>
    <property type="match status" value="2"/>
</dbReference>
<dbReference type="PROSITE" id="PS00211">
    <property type="entry name" value="ABC_TRANSPORTER_1"/>
    <property type="match status" value="1"/>
</dbReference>
<keyword evidence="7" id="KW-0547">Nucleotide-binding</keyword>
<keyword evidence="8 12" id="KW-0067">ATP-binding</keyword>
<dbReference type="InterPro" id="IPR017871">
    <property type="entry name" value="ABC_transporter-like_CS"/>
</dbReference>
<keyword evidence="3" id="KW-0813">Transport</keyword>
<evidence type="ECO:0000313" key="13">
    <source>
        <dbReference type="Proteomes" id="UP000478892"/>
    </source>
</evidence>
<reference evidence="12 13" key="1">
    <citation type="submission" date="2019-12" db="EMBL/GenBank/DDBJ databases">
        <authorList>
            <person name="Zhang Y.-J."/>
        </authorList>
    </citation>
    <scope>NUCLEOTIDE SEQUENCE [LARGE SCALE GENOMIC DNA]</scope>
    <source>
        <strain evidence="12 13">CY05</strain>
    </source>
</reference>
<keyword evidence="9" id="KW-1278">Translocase</keyword>
<organism evidence="12 13">
    <name type="scientific">Parasedimentitalea huanghaiensis</name>
    <dbReference type="NCBI Taxonomy" id="2682100"/>
    <lineage>
        <taxon>Bacteria</taxon>
        <taxon>Pseudomonadati</taxon>
        <taxon>Pseudomonadota</taxon>
        <taxon>Alphaproteobacteria</taxon>
        <taxon>Rhodobacterales</taxon>
        <taxon>Paracoccaceae</taxon>
        <taxon>Parasedimentitalea</taxon>
    </lineage>
</organism>
<feature type="domain" description="ABC transporter" evidence="11">
    <location>
        <begin position="7"/>
        <end position="242"/>
    </location>
</feature>
<dbReference type="PROSITE" id="PS50893">
    <property type="entry name" value="ABC_TRANSPORTER_2"/>
    <property type="match status" value="2"/>
</dbReference>
<dbReference type="GO" id="GO:0005886">
    <property type="term" value="C:plasma membrane"/>
    <property type="evidence" value="ECO:0007669"/>
    <property type="project" value="UniProtKB-SubCell"/>
</dbReference>
<keyword evidence="4" id="KW-1003">Cell membrane</keyword>
<dbReference type="InterPro" id="IPR050107">
    <property type="entry name" value="ABC_carbohydrate_import_ATPase"/>
</dbReference>
<keyword evidence="6" id="KW-0677">Repeat</keyword>
<dbReference type="InterPro" id="IPR027417">
    <property type="entry name" value="P-loop_NTPase"/>
</dbReference>
<dbReference type="GO" id="GO:0005524">
    <property type="term" value="F:ATP binding"/>
    <property type="evidence" value="ECO:0007669"/>
    <property type="project" value="UniProtKB-KW"/>
</dbReference>
<evidence type="ECO:0000313" key="12">
    <source>
        <dbReference type="EMBL" id="MVO15038.1"/>
    </source>
</evidence>
<evidence type="ECO:0000256" key="6">
    <source>
        <dbReference type="ARBA" id="ARBA00022737"/>
    </source>
</evidence>
<dbReference type="FunFam" id="3.40.50.300:FF:000127">
    <property type="entry name" value="Ribose import ATP-binding protein RbsA"/>
    <property type="match status" value="1"/>
</dbReference>
<evidence type="ECO:0000256" key="7">
    <source>
        <dbReference type="ARBA" id="ARBA00022741"/>
    </source>
</evidence>
<dbReference type="RefSeq" id="WP_157021352.1">
    <property type="nucleotide sequence ID" value="NZ_WQLV01000002.1"/>
</dbReference>
<dbReference type="EMBL" id="WQLV01000002">
    <property type="protein sequence ID" value="MVO15038.1"/>
    <property type="molecule type" value="Genomic_DNA"/>
</dbReference>
<keyword evidence="10" id="KW-0472">Membrane</keyword>
<sequence length="510" mass="55526">MTKPAAIELKGISKAFGPVQANKDISISVAPGTIHGIIGENGAGKSTLMSILYGFYKADKGEIWINGKNTVIPDSQAAISAGIGMVFQHFKLVENFTVLENIILGAEDGKLLKPSLSKARRILKELAAEYELNVDPDARIDEIGVGKQQRVEILKALYRQADILILDEPTGVLTPAEADQLFRILHRLREEGKTIILITHKLREIMDTTDTVSVMRRGQMTATVKTAETSPAHLAELMVGRKVLLQVDKVPAKPGAPVLEIENLSVRDEDGVERVKGINLEVRAGEILGIAGVAGNGQSELLEVLGGMRSGTGSIRMQGAELPLHGPGSHGQARRRAHIAHVPEDRQSEGLIMDFHAWENVAFGYHRDPAYQRGMLMDNAALQADTEAKMAKFDVRPPDPWLAAKNFSGGNQQKIVVAREIERNPELLLIGQPTRGVDIGAIEFIHKQIVELRDQGKAILLVSVELEEILSLSDRVAVMFDGHIMGERLPNETDEKELGLLMAGVAGEAT</sequence>
<dbReference type="Proteomes" id="UP000478892">
    <property type="component" value="Unassembled WGS sequence"/>
</dbReference>
<evidence type="ECO:0000256" key="2">
    <source>
        <dbReference type="ARBA" id="ARBA00005417"/>
    </source>
</evidence>
<keyword evidence="5" id="KW-0762">Sugar transport</keyword>